<dbReference type="InterPro" id="IPR052036">
    <property type="entry name" value="Hydrolase/PRTase-associated"/>
</dbReference>
<dbReference type="KEGG" id="mthr:MSTHT_2130"/>
<gene>
    <name evidence="1" type="ORF">MSTHT_2130</name>
</gene>
<dbReference type="Gene3D" id="3.30.1870.10">
    <property type="entry name" value="EreA-like, domain 2"/>
    <property type="match status" value="1"/>
</dbReference>
<dbReference type="PATRIC" id="fig|523844.20.peg.2623"/>
<dbReference type="HOGENOM" id="CLU_039169_0_0_2"/>
<evidence type="ECO:0008006" key="3">
    <source>
        <dbReference type="Google" id="ProtNLM"/>
    </source>
</evidence>
<evidence type="ECO:0000313" key="1">
    <source>
        <dbReference type="EMBL" id="AKB13888.1"/>
    </source>
</evidence>
<dbReference type="InterPro" id="IPR007815">
    <property type="entry name" value="Emycin_Estase"/>
</dbReference>
<protein>
    <recommendedName>
        <fullName evidence="3">Erythromycin esterase</fullName>
    </recommendedName>
</protein>
<dbReference type="GO" id="GO:0046677">
    <property type="term" value="P:response to antibiotic"/>
    <property type="evidence" value="ECO:0007669"/>
    <property type="project" value="InterPro"/>
</dbReference>
<dbReference type="OrthoDB" id="260438at2157"/>
<evidence type="ECO:0000313" key="2">
    <source>
        <dbReference type="Proteomes" id="UP000066529"/>
    </source>
</evidence>
<dbReference type="SUPFAM" id="SSF159501">
    <property type="entry name" value="EreA/ChaN-like"/>
    <property type="match status" value="1"/>
</dbReference>
<dbReference type="EMBL" id="CP009501">
    <property type="protein sequence ID" value="AKB13888.1"/>
    <property type="molecule type" value="Genomic_DNA"/>
</dbReference>
<name>A0A0E3NE93_METTT</name>
<dbReference type="AlphaFoldDB" id="A0A0E3NE93"/>
<dbReference type="Gene3D" id="1.20.1440.30">
    <property type="entry name" value="Biosynthetic Protein domain"/>
    <property type="match status" value="1"/>
</dbReference>
<reference evidence="1 2" key="1">
    <citation type="submission" date="2014-07" db="EMBL/GenBank/DDBJ databases">
        <title>Methanogenic archaea and the global carbon cycle.</title>
        <authorList>
            <person name="Henriksen J.R."/>
            <person name="Luke J."/>
            <person name="Reinhart S."/>
            <person name="Benedict M.N."/>
            <person name="Youngblut N.D."/>
            <person name="Metcalf M.E."/>
            <person name="Whitaker R.J."/>
            <person name="Metcalf W.W."/>
        </authorList>
    </citation>
    <scope>NUCLEOTIDE SEQUENCE [LARGE SCALE GENOMIC DNA]</scope>
    <source>
        <strain evidence="2">ATCC 43570 / DSM 1825 / OCM 12 / VKM B-1830 / TM-1</strain>
    </source>
</reference>
<dbReference type="RefSeq" id="WP_048167869.1">
    <property type="nucleotide sequence ID" value="NZ_CP009501.1"/>
</dbReference>
<dbReference type="Proteomes" id="UP000066529">
    <property type="component" value="Chromosome"/>
</dbReference>
<dbReference type="CDD" id="cd14728">
    <property type="entry name" value="Ere-like"/>
    <property type="match status" value="1"/>
</dbReference>
<dbReference type="STRING" id="523844.MSTHT_2130"/>
<dbReference type="GeneID" id="41602477"/>
<dbReference type="PANTHER" id="PTHR31299:SF0">
    <property type="entry name" value="ESTERASE, PUTATIVE (AFU_ORTHOLOGUE AFUA_1G05850)-RELATED"/>
    <property type="match status" value="1"/>
</dbReference>
<sequence>MKKNLSLNRNSNPTYATLDDWISHETVPFSVNSPETFNVAVDRVITSLGSSVKLLGFGEALHGGEDTHILRNRLFQRLVEAHGYSAIAIESSFPRAHLVNEYIAGRGPASYEDLQDSGFSHGFGRLDANRELVEWMRQYNADPSHPIKLRFYGFDSPTEMTYSDSPRQVLYFVLNYLASIDSVSSQKHRERIDAFLGQDSDWENPDAMMDPSKSIGLSPAATSLRIKVEDLIMELRLRRPELVAKSDESRYLEAVQYAVLSRQLLNYHAVLARTSAKPKERLVEGLGIRDLIMADNLTYMVCRERGRGKVFAFAHNSHLQRGKAQWQLGTDLLIWWPAGAQLNEIFGSHYAVIGTAVGVSEANGISEPEAGTLEARLTSSPGPGRFIPTYKGQGLPASEIEALPIRSGSMKNSTYFALTPQSFTDFDWLAVLDSTEYSRGGPPLQ</sequence>
<accession>A0A0E3NE93</accession>
<dbReference type="Gene3D" id="3.40.1660.10">
    <property type="entry name" value="EreA-like (biosynthetic domain)"/>
    <property type="match status" value="1"/>
</dbReference>
<proteinExistence type="predicted"/>
<organism evidence="1 2">
    <name type="scientific">Methanosarcina thermophila (strain ATCC 43570 / DSM 1825 / OCM 12 / VKM B-1830 / TM-1)</name>
    <dbReference type="NCBI Taxonomy" id="523844"/>
    <lineage>
        <taxon>Archaea</taxon>
        <taxon>Methanobacteriati</taxon>
        <taxon>Methanobacteriota</taxon>
        <taxon>Stenosarchaea group</taxon>
        <taxon>Methanomicrobia</taxon>
        <taxon>Methanosarcinales</taxon>
        <taxon>Methanosarcinaceae</taxon>
        <taxon>Methanosarcina</taxon>
    </lineage>
</organism>
<dbReference type="Pfam" id="PF05139">
    <property type="entry name" value="Erythro_esteras"/>
    <property type="match status" value="1"/>
</dbReference>
<dbReference type="PANTHER" id="PTHR31299">
    <property type="entry name" value="ESTERASE, PUTATIVE (AFU_ORTHOLOGUE AFUA_1G05850)-RELATED"/>
    <property type="match status" value="1"/>
</dbReference>